<dbReference type="GO" id="GO:0006511">
    <property type="term" value="P:ubiquitin-dependent protein catabolic process"/>
    <property type="evidence" value="ECO:0007669"/>
    <property type="project" value="InterPro"/>
</dbReference>
<keyword evidence="3" id="KW-0645">Protease</keyword>
<evidence type="ECO:0000259" key="9">
    <source>
        <dbReference type="PROSITE" id="PS52048"/>
    </source>
</evidence>
<evidence type="ECO:0000313" key="10">
    <source>
        <dbReference type="EMBL" id="KAF9984184.1"/>
    </source>
</evidence>
<evidence type="ECO:0000256" key="5">
    <source>
        <dbReference type="ARBA" id="ARBA00022801"/>
    </source>
</evidence>
<feature type="domain" description="UCH catalytic" evidence="9">
    <location>
        <begin position="1"/>
        <end position="164"/>
    </location>
</feature>
<feature type="region of interest" description="Disordered" evidence="8">
    <location>
        <begin position="69"/>
        <end position="94"/>
    </location>
</feature>
<dbReference type="PROSITE" id="PS52048">
    <property type="entry name" value="UCH_DOMAIN"/>
    <property type="match status" value="1"/>
</dbReference>
<evidence type="ECO:0000256" key="4">
    <source>
        <dbReference type="ARBA" id="ARBA00022786"/>
    </source>
</evidence>
<dbReference type="InterPro" id="IPR001578">
    <property type="entry name" value="Peptidase_C12_UCH"/>
</dbReference>
<dbReference type="SUPFAM" id="SSF54001">
    <property type="entry name" value="Cysteine proteinases"/>
    <property type="match status" value="1"/>
</dbReference>
<keyword evidence="4" id="KW-0833">Ubl conjugation pathway</keyword>
<name>A0A9P6SN65_9FUNG</name>
<dbReference type="OrthoDB" id="2442706at2759"/>
<reference evidence="10" key="1">
    <citation type="journal article" date="2020" name="Fungal Divers.">
        <title>Resolving the Mortierellaceae phylogeny through synthesis of multi-gene phylogenetics and phylogenomics.</title>
        <authorList>
            <person name="Vandepol N."/>
            <person name="Liber J."/>
            <person name="Desiro A."/>
            <person name="Na H."/>
            <person name="Kennedy M."/>
            <person name="Barry K."/>
            <person name="Grigoriev I.V."/>
            <person name="Miller A.N."/>
            <person name="O'Donnell K."/>
            <person name="Stajich J.E."/>
            <person name="Bonito G."/>
        </authorList>
    </citation>
    <scope>NUCLEOTIDE SEQUENCE</scope>
    <source>
        <strain evidence="10">MES-2147</strain>
    </source>
</reference>
<dbReference type="Proteomes" id="UP000749646">
    <property type="component" value="Unassembled WGS sequence"/>
</dbReference>
<dbReference type="EC" id="3.4.19.12" evidence="2"/>
<gene>
    <name evidence="10" type="ORF">BGZ65_000854</name>
</gene>
<evidence type="ECO:0000256" key="2">
    <source>
        <dbReference type="ARBA" id="ARBA00012759"/>
    </source>
</evidence>
<keyword evidence="5" id="KW-0378">Hydrolase</keyword>
<evidence type="ECO:0000256" key="6">
    <source>
        <dbReference type="ARBA" id="ARBA00022807"/>
    </source>
</evidence>
<dbReference type="AlphaFoldDB" id="A0A9P6SN65"/>
<organism evidence="10 11">
    <name type="scientific">Modicella reniformis</name>
    <dbReference type="NCBI Taxonomy" id="1440133"/>
    <lineage>
        <taxon>Eukaryota</taxon>
        <taxon>Fungi</taxon>
        <taxon>Fungi incertae sedis</taxon>
        <taxon>Mucoromycota</taxon>
        <taxon>Mortierellomycotina</taxon>
        <taxon>Mortierellomycetes</taxon>
        <taxon>Mortierellales</taxon>
        <taxon>Mortierellaceae</taxon>
        <taxon>Modicella</taxon>
    </lineage>
</organism>
<evidence type="ECO:0000256" key="1">
    <source>
        <dbReference type="ARBA" id="ARBA00000707"/>
    </source>
</evidence>
<comment type="catalytic activity">
    <reaction evidence="1">
        <text>Thiol-dependent hydrolysis of ester, thioester, amide, peptide and isopeptide bonds formed by the C-terminal Gly of ubiquitin (a 76-residue protein attached to proteins as an intracellular targeting signal).</text>
        <dbReference type="EC" id="3.4.19.12"/>
    </reaction>
</comment>
<evidence type="ECO:0000256" key="7">
    <source>
        <dbReference type="PROSITE-ProRule" id="PRU01393"/>
    </source>
</evidence>
<keyword evidence="11" id="KW-1185">Reference proteome</keyword>
<protein>
    <recommendedName>
        <fullName evidence="2">ubiquitinyl hydrolase 1</fullName>
        <ecNumber evidence="2">3.4.19.12</ecNumber>
    </recommendedName>
</protein>
<sequence>MALVNFLINQDNRSTQGGITRRLMQTIRENIEHQQNYQYLAEENESLCFLHHAILANLPYDQGAHDFATTTASQEQEQEHEQQQQQESELEFDTEDPSFGNHLVVILPFNGFVWELDSLGFQGPLCLGPADGDWTAVAQRRLRLWTQTTLTTKIDVDIQAIVLV</sequence>
<dbReference type="Pfam" id="PF01088">
    <property type="entry name" value="Peptidase_C12"/>
    <property type="match status" value="1"/>
</dbReference>
<accession>A0A9P6SN65</accession>
<evidence type="ECO:0000256" key="3">
    <source>
        <dbReference type="ARBA" id="ARBA00022670"/>
    </source>
</evidence>
<comment type="caution">
    <text evidence="10">The sequence shown here is derived from an EMBL/GenBank/DDBJ whole genome shotgun (WGS) entry which is preliminary data.</text>
</comment>
<dbReference type="InterPro" id="IPR038765">
    <property type="entry name" value="Papain-like_cys_pep_sf"/>
</dbReference>
<dbReference type="GO" id="GO:0004843">
    <property type="term" value="F:cysteine-type deubiquitinase activity"/>
    <property type="evidence" value="ECO:0007669"/>
    <property type="project" value="UniProtKB-EC"/>
</dbReference>
<keyword evidence="6" id="KW-0788">Thiol protease</keyword>
<proteinExistence type="inferred from homology"/>
<dbReference type="InterPro" id="IPR036959">
    <property type="entry name" value="Peptidase_C12_UCH_sf"/>
</dbReference>
<comment type="caution">
    <text evidence="7">Lacks conserved residue(s) required for the propagation of feature annotation.</text>
</comment>
<dbReference type="Gene3D" id="3.40.532.10">
    <property type="entry name" value="Peptidase C12, ubiquitin carboxyl-terminal hydrolase"/>
    <property type="match status" value="1"/>
</dbReference>
<comment type="similarity">
    <text evidence="7">Belongs to the peptidase C12 family.</text>
</comment>
<evidence type="ECO:0000256" key="8">
    <source>
        <dbReference type="SAM" id="MobiDB-lite"/>
    </source>
</evidence>
<evidence type="ECO:0000313" key="11">
    <source>
        <dbReference type="Proteomes" id="UP000749646"/>
    </source>
</evidence>
<dbReference type="EMBL" id="JAAAHW010003408">
    <property type="protein sequence ID" value="KAF9984184.1"/>
    <property type="molecule type" value="Genomic_DNA"/>
</dbReference>